<evidence type="ECO:0000256" key="7">
    <source>
        <dbReference type="ARBA" id="ARBA00022989"/>
    </source>
</evidence>
<dbReference type="GeneID" id="85308390"/>
<protein>
    <submittedName>
        <fullName evidence="15">Cytochrome P450</fullName>
    </submittedName>
</protein>
<keyword evidence="5" id="KW-0812">Transmembrane</keyword>
<dbReference type="PROSITE" id="PS00086">
    <property type="entry name" value="CYTOCHROME_P450"/>
    <property type="match status" value="1"/>
</dbReference>
<keyword evidence="9 12" id="KW-0408">Iron</keyword>
<evidence type="ECO:0000256" key="11">
    <source>
        <dbReference type="ARBA" id="ARBA00023136"/>
    </source>
</evidence>
<evidence type="ECO:0000256" key="2">
    <source>
        <dbReference type="ARBA" id="ARBA00004370"/>
    </source>
</evidence>
<evidence type="ECO:0000313" key="16">
    <source>
        <dbReference type="Proteomes" id="UP001244011"/>
    </source>
</evidence>
<keyword evidence="16" id="KW-1185">Reference proteome</keyword>
<comment type="similarity">
    <text evidence="3 13">Belongs to the cytochrome P450 family.</text>
</comment>
<evidence type="ECO:0000256" key="1">
    <source>
        <dbReference type="ARBA" id="ARBA00001971"/>
    </source>
</evidence>
<dbReference type="Pfam" id="PF00067">
    <property type="entry name" value="p450"/>
    <property type="match status" value="1"/>
</dbReference>
<evidence type="ECO:0000256" key="9">
    <source>
        <dbReference type="ARBA" id="ARBA00023004"/>
    </source>
</evidence>
<dbReference type="FunFam" id="1.10.630.10:FF:000063">
    <property type="entry name" value="Cytochrome P450 monooxygenase"/>
    <property type="match status" value="1"/>
</dbReference>
<dbReference type="PRINTS" id="PR00385">
    <property type="entry name" value="P450"/>
</dbReference>
<comment type="cofactor">
    <cofactor evidence="1 12">
        <name>heme</name>
        <dbReference type="ChEBI" id="CHEBI:30413"/>
    </cofactor>
</comment>
<name>A0AAJ0C0B4_9PEZI</name>
<dbReference type="RefSeq" id="XP_060283764.1">
    <property type="nucleotide sequence ID" value="XM_060425203.1"/>
</dbReference>
<dbReference type="CDD" id="cd11061">
    <property type="entry name" value="CYP67-like"/>
    <property type="match status" value="1"/>
</dbReference>
<dbReference type="InterPro" id="IPR001128">
    <property type="entry name" value="Cyt_P450"/>
</dbReference>
<evidence type="ECO:0000313" key="15">
    <source>
        <dbReference type="EMBL" id="KAK1767551.1"/>
    </source>
</evidence>
<dbReference type="GO" id="GO:0005506">
    <property type="term" value="F:iron ion binding"/>
    <property type="evidence" value="ECO:0007669"/>
    <property type="project" value="InterPro"/>
</dbReference>
<dbReference type="GO" id="GO:0004497">
    <property type="term" value="F:monooxygenase activity"/>
    <property type="evidence" value="ECO:0007669"/>
    <property type="project" value="UniProtKB-KW"/>
</dbReference>
<evidence type="ECO:0000256" key="13">
    <source>
        <dbReference type="RuleBase" id="RU000461"/>
    </source>
</evidence>
<dbReference type="Proteomes" id="UP001244011">
    <property type="component" value="Unassembled WGS sequence"/>
</dbReference>
<dbReference type="InterPro" id="IPR050121">
    <property type="entry name" value="Cytochrome_P450_monoxygenase"/>
</dbReference>
<dbReference type="GO" id="GO:0016020">
    <property type="term" value="C:membrane"/>
    <property type="evidence" value="ECO:0007669"/>
    <property type="project" value="UniProtKB-SubCell"/>
</dbReference>
<organism evidence="15 16">
    <name type="scientific">Phialemonium atrogriseum</name>
    <dbReference type="NCBI Taxonomy" id="1093897"/>
    <lineage>
        <taxon>Eukaryota</taxon>
        <taxon>Fungi</taxon>
        <taxon>Dikarya</taxon>
        <taxon>Ascomycota</taxon>
        <taxon>Pezizomycotina</taxon>
        <taxon>Sordariomycetes</taxon>
        <taxon>Sordariomycetidae</taxon>
        <taxon>Cephalothecales</taxon>
        <taxon>Cephalothecaceae</taxon>
        <taxon>Phialemonium</taxon>
    </lineage>
</organism>
<evidence type="ECO:0000256" key="3">
    <source>
        <dbReference type="ARBA" id="ARBA00010617"/>
    </source>
</evidence>
<dbReference type="InterPro" id="IPR002401">
    <property type="entry name" value="Cyt_P450_E_grp-I"/>
</dbReference>
<keyword evidence="4 12" id="KW-0349">Heme</keyword>
<keyword evidence="7" id="KW-1133">Transmembrane helix</keyword>
<reference evidence="15" key="1">
    <citation type="submission" date="2023-06" db="EMBL/GenBank/DDBJ databases">
        <title>Genome-scale phylogeny and comparative genomics of the fungal order Sordariales.</title>
        <authorList>
            <consortium name="Lawrence Berkeley National Laboratory"/>
            <person name="Hensen N."/>
            <person name="Bonometti L."/>
            <person name="Westerberg I."/>
            <person name="Brannstrom I.O."/>
            <person name="Guillou S."/>
            <person name="Cros-Aarteil S."/>
            <person name="Calhoun S."/>
            <person name="Haridas S."/>
            <person name="Kuo A."/>
            <person name="Mondo S."/>
            <person name="Pangilinan J."/>
            <person name="Riley R."/>
            <person name="Labutti K."/>
            <person name="Andreopoulos B."/>
            <person name="Lipzen A."/>
            <person name="Chen C."/>
            <person name="Yanf M."/>
            <person name="Daum C."/>
            <person name="Ng V."/>
            <person name="Clum A."/>
            <person name="Steindorff A."/>
            <person name="Ohm R."/>
            <person name="Martin F."/>
            <person name="Silar P."/>
            <person name="Natvig D."/>
            <person name="Lalanne C."/>
            <person name="Gautier V."/>
            <person name="Ament-Velasquez S.L."/>
            <person name="Kruys A."/>
            <person name="Hutchinson M.I."/>
            <person name="Powell A.J."/>
            <person name="Barry K."/>
            <person name="Miller A.N."/>
            <person name="Grigoriev I.V."/>
            <person name="Debuchy R."/>
            <person name="Gladieux P."/>
            <person name="Thoren M.H."/>
            <person name="Johannesson H."/>
        </authorList>
    </citation>
    <scope>NUCLEOTIDE SEQUENCE</scope>
    <source>
        <strain evidence="15">8032-3</strain>
    </source>
</reference>
<dbReference type="InterPro" id="IPR036396">
    <property type="entry name" value="Cyt_P450_sf"/>
</dbReference>
<sequence>MLQLWRSDMAALPTVARAVGAIVLALLASGLLFLLHAVVYRAFFHPLAKYPGPLLAKFTNLYAAYHSWKGDIHKDMYRSHLKYGDRVRYAPNRVILNTAEALNAIHGHGNNVKKFEGYKVLAANAPNTLTLSDKALHARRRRVISQAFSEACLRLFEPAVRSRINRFCQVLRSHGQSGGEWTDPLDMSLRFNYLTFDTMTAVSFDTDYHLTDEPKYRYVVGAIEEANIRLGVISQALELTAFHMDRRIFMKSAIAAWTFGKFLYKLLRQRLEASNTGTKDIFSFLQQCRDPDTGKGLNDAELSTEAATFVVAGSDTTATTLAAVTHYLTGSPRCYRRAREEVRMTFASAEEIRLDPQLNSCVFLRACIDEALRLSPPGGSAPWREVDRGGATIDGEFFPEGCEVGVAVYTIHHNTRYWEDAFSYTPERWLRSSAEEDQESKLKRGSEKKKPYVPFSMGPRSCVGKPLAIAQMMLTLAVLLWEFDWRRADQDESWETKDTAPPTTEYELREHITSHREGPILQFRPR</sequence>
<evidence type="ECO:0000256" key="14">
    <source>
        <dbReference type="SAM" id="MobiDB-lite"/>
    </source>
</evidence>
<dbReference type="EMBL" id="MU839008">
    <property type="protein sequence ID" value="KAK1767551.1"/>
    <property type="molecule type" value="Genomic_DNA"/>
</dbReference>
<feature type="compositionally biased region" description="Basic and acidic residues" evidence="14">
    <location>
        <begin position="506"/>
        <end position="518"/>
    </location>
</feature>
<keyword evidence="6 12" id="KW-0479">Metal-binding</keyword>
<dbReference type="GO" id="GO:0020037">
    <property type="term" value="F:heme binding"/>
    <property type="evidence" value="ECO:0007669"/>
    <property type="project" value="InterPro"/>
</dbReference>
<keyword evidence="8 13" id="KW-0560">Oxidoreductase</keyword>
<dbReference type="SUPFAM" id="SSF48264">
    <property type="entry name" value="Cytochrome P450"/>
    <property type="match status" value="1"/>
</dbReference>
<feature type="binding site" description="axial binding residue" evidence="12">
    <location>
        <position position="462"/>
    </location>
    <ligand>
        <name>heme</name>
        <dbReference type="ChEBI" id="CHEBI:30413"/>
    </ligand>
    <ligandPart>
        <name>Fe</name>
        <dbReference type="ChEBI" id="CHEBI:18248"/>
    </ligandPart>
</feature>
<feature type="non-terminal residue" evidence="15">
    <location>
        <position position="526"/>
    </location>
</feature>
<gene>
    <name evidence="15" type="ORF">QBC33DRAFT_472186</name>
</gene>
<comment type="caution">
    <text evidence="15">The sequence shown here is derived from an EMBL/GenBank/DDBJ whole genome shotgun (WGS) entry which is preliminary data.</text>
</comment>
<proteinExistence type="inferred from homology"/>
<keyword evidence="10 13" id="KW-0503">Monooxygenase</keyword>
<keyword evidence="11" id="KW-0472">Membrane</keyword>
<dbReference type="PANTHER" id="PTHR24305:SF237">
    <property type="entry name" value="CYTOCHROME P450 MONOOXYGENASE ATNE-RELATED"/>
    <property type="match status" value="1"/>
</dbReference>
<evidence type="ECO:0000256" key="12">
    <source>
        <dbReference type="PIRSR" id="PIRSR602401-1"/>
    </source>
</evidence>
<dbReference type="AlphaFoldDB" id="A0AAJ0C0B4"/>
<comment type="subcellular location">
    <subcellularLocation>
        <location evidence="2">Membrane</location>
    </subcellularLocation>
</comment>
<dbReference type="PRINTS" id="PR00463">
    <property type="entry name" value="EP450I"/>
</dbReference>
<evidence type="ECO:0000256" key="5">
    <source>
        <dbReference type="ARBA" id="ARBA00022692"/>
    </source>
</evidence>
<dbReference type="GO" id="GO:0016705">
    <property type="term" value="F:oxidoreductase activity, acting on paired donors, with incorporation or reduction of molecular oxygen"/>
    <property type="evidence" value="ECO:0007669"/>
    <property type="project" value="InterPro"/>
</dbReference>
<feature type="region of interest" description="Disordered" evidence="14">
    <location>
        <begin position="492"/>
        <end position="526"/>
    </location>
</feature>
<evidence type="ECO:0000256" key="4">
    <source>
        <dbReference type="ARBA" id="ARBA00022617"/>
    </source>
</evidence>
<evidence type="ECO:0000256" key="10">
    <source>
        <dbReference type="ARBA" id="ARBA00023033"/>
    </source>
</evidence>
<dbReference type="Gene3D" id="1.10.630.10">
    <property type="entry name" value="Cytochrome P450"/>
    <property type="match status" value="1"/>
</dbReference>
<evidence type="ECO:0000256" key="6">
    <source>
        <dbReference type="ARBA" id="ARBA00022723"/>
    </source>
</evidence>
<accession>A0AAJ0C0B4</accession>
<dbReference type="GO" id="GO:1902181">
    <property type="term" value="P:verruculogen biosynthetic process"/>
    <property type="evidence" value="ECO:0007669"/>
    <property type="project" value="UniProtKB-ARBA"/>
</dbReference>
<dbReference type="PANTHER" id="PTHR24305">
    <property type="entry name" value="CYTOCHROME P450"/>
    <property type="match status" value="1"/>
</dbReference>
<dbReference type="InterPro" id="IPR017972">
    <property type="entry name" value="Cyt_P450_CS"/>
</dbReference>
<evidence type="ECO:0000256" key="8">
    <source>
        <dbReference type="ARBA" id="ARBA00023002"/>
    </source>
</evidence>